<proteinExistence type="predicted"/>
<dbReference type="Pfam" id="PF21247">
    <property type="entry name" value="Fic-like_C"/>
    <property type="match status" value="1"/>
</dbReference>
<feature type="coiled-coil region" evidence="1">
    <location>
        <begin position="23"/>
        <end position="55"/>
    </location>
</feature>
<dbReference type="EMBL" id="SLWK01000011">
    <property type="protein sequence ID" value="TCO06964.1"/>
    <property type="molecule type" value="Genomic_DNA"/>
</dbReference>
<dbReference type="InterPro" id="IPR049514">
    <property type="entry name" value="Fic-like_C"/>
</dbReference>
<evidence type="ECO:0000259" key="2">
    <source>
        <dbReference type="Pfam" id="PF21247"/>
    </source>
</evidence>
<dbReference type="RefSeq" id="WP_132434549.1">
    <property type="nucleotide sequence ID" value="NZ_SLWK01000011.1"/>
</dbReference>
<accession>A0A4V2RW63</accession>
<dbReference type="AlphaFoldDB" id="A0A4V2RW63"/>
<protein>
    <recommendedName>
        <fullName evidence="2">Filamentation induced by cAMP protein Fic-like C-terminal domain-containing protein</fullName>
    </recommendedName>
</protein>
<dbReference type="OrthoDB" id="1120869at2"/>
<keyword evidence="4" id="KW-1185">Reference proteome</keyword>
<evidence type="ECO:0000256" key="1">
    <source>
        <dbReference type="SAM" id="Coils"/>
    </source>
</evidence>
<comment type="caution">
    <text evidence="3">The sequence shown here is derived from an EMBL/GenBank/DDBJ whole genome shotgun (WGS) entry which is preliminary data.</text>
</comment>
<organism evidence="3 4">
    <name type="scientific">Natronoflexus pectinivorans</name>
    <dbReference type="NCBI Taxonomy" id="682526"/>
    <lineage>
        <taxon>Bacteria</taxon>
        <taxon>Pseudomonadati</taxon>
        <taxon>Bacteroidota</taxon>
        <taxon>Bacteroidia</taxon>
        <taxon>Marinilabiliales</taxon>
        <taxon>Marinilabiliaceae</taxon>
        <taxon>Natronoflexus</taxon>
    </lineage>
</organism>
<gene>
    <name evidence="3" type="ORF">EV194_11184</name>
</gene>
<feature type="domain" description="Filamentation induced by cAMP protein Fic-like C-terminal" evidence="2">
    <location>
        <begin position="58"/>
        <end position="116"/>
    </location>
</feature>
<dbReference type="Proteomes" id="UP000295221">
    <property type="component" value="Unassembled WGS sequence"/>
</dbReference>
<evidence type="ECO:0000313" key="4">
    <source>
        <dbReference type="Proteomes" id="UP000295221"/>
    </source>
</evidence>
<reference evidence="3 4" key="1">
    <citation type="submission" date="2019-03" db="EMBL/GenBank/DDBJ databases">
        <title>Genomic Encyclopedia of Type Strains, Phase IV (KMG-IV): sequencing the most valuable type-strain genomes for metagenomic binning, comparative biology and taxonomic classification.</title>
        <authorList>
            <person name="Goeker M."/>
        </authorList>
    </citation>
    <scope>NUCLEOTIDE SEQUENCE [LARGE SCALE GENOMIC DNA]</scope>
    <source>
        <strain evidence="3 4">DSM 24179</strain>
    </source>
</reference>
<sequence length="132" mass="15767">MMVYKYVDIKDKDFQEFRNINWQQELQQELKDLLNQELEQEQQELQQESQQESLFTIILSKMLDDAKSRKEISVALGQKTISGQLNEILSKLQENRLIEWTIPDKPNSSKQKYKLTKRGLAFYALVRKEEKK</sequence>
<keyword evidence="1" id="KW-0175">Coiled coil</keyword>
<name>A0A4V2RW63_9BACT</name>
<evidence type="ECO:0000313" key="3">
    <source>
        <dbReference type="EMBL" id="TCO06964.1"/>
    </source>
</evidence>